<name>A0AB34JGX1_PRYPA</name>
<evidence type="ECO:0000256" key="2">
    <source>
        <dbReference type="SAM" id="Coils"/>
    </source>
</evidence>
<feature type="region of interest" description="Disordered" evidence="3">
    <location>
        <begin position="1"/>
        <end position="93"/>
    </location>
</feature>
<dbReference type="EMBL" id="JBGBPQ010000009">
    <property type="protein sequence ID" value="KAL1519976.1"/>
    <property type="molecule type" value="Genomic_DNA"/>
</dbReference>
<feature type="compositionally biased region" description="Low complexity" evidence="3">
    <location>
        <begin position="198"/>
        <end position="211"/>
    </location>
</feature>
<dbReference type="InterPro" id="IPR040065">
    <property type="entry name" value="LZIC"/>
</dbReference>
<feature type="compositionally biased region" description="Basic and acidic residues" evidence="3">
    <location>
        <begin position="212"/>
        <end position="308"/>
    </location>
</feature>
<comment type="caution">
    <text evidence="5">The sequence shown here is derived from an EMBL/GenBank/DDBJ whole genome shotgun (WGS) entry which is preliminary data.</text>
</comment>
<reference evidence="5 6" key="1">
    <citation type="journal article" date="2024" name="Science">
        <title>Giant polyketide synthase enzymes in the biosynthesis of giant marine polyether toxins.</title>
        <authorList>
            <person name="Fallon T.R."/>
            <person name="Shende V.V."/>
            <person name="Wierzbicki I.H."/>
            <person name="Pendleton A.L."/>
            <person name="Watervoot N.F."/>
            <person name="Auber R.P."/>
            <person name="Gonzalez D.J."/>
            <person name="Wisecaver J.H."/>
            <person name="Moore B.S."/>
        </authorList>
    </citation>
    <scope>NUCLEOTIDE SEQUENCE [LARGE SCALE GENOMIC DNA]</scope>
    <source>
        <strain evidence="5 6">12B1</strain>
    </source>
</reference>
<sequence>MASRPSAVGFGDVTFGNTFDARARRAADSDSDSDSDTDPPPPRAPPPRPSPRVIAAAPPPPPREAQPSPSAPVAASPATPASTPAAAPAPPPAAACEAYRLDVTAQRFGDCTCGWPKSSHPPPRGARASGGGGGAARRSAAAEVAVAEEAAPPAAEVAAACEDYRVDMTAARFGDCKCGLPKAAHGAPPPGGWGSGRASGRASYARPAAGRAGHEEVQKAEMDKAAAERKAAEMKEKAAAEKAAADKEAAEKEATERKVAEKAAAEKAAAEKAKAEKAKAEKAKAEKVAAQKAAHEKMEAERRRKLDEGAESPSSRIAAARVAKEEAAKAQREADSRRMAAAARAAYEEPRVAAAEDSGSAGSAPPRVEVVDAAISTPQAASSLDLALRKNVEDQLERLISQLEDIEGLREELSEEEYQQTKQDTLAQLEEFQVSLEKMMRGNLTLHSELDATRLALRSAISGARRRREIPTPEVIRLFANKQPIALRRRLAEIDRDVKLGKVSFETVSSQASEILVALKKLGEKLSAKEEAFLQKHMSQTLSSFEEVDQGDSVNRLPPNV</sequence>
<evidence type="ECO:0000313" key="6">
    <source>
        <dbReference type="Proteomes" id="UP001515480"/>
    </source>
</evidence>
<feature type="compositionally biased region" description="Low complexity" evidence="3">
    <location>
        <begin position="65"/>
        <end position="86"/>
    </location>
</feature>
<evidence type="ECO:0000313" key="5">
    <source>
        <dbReference type="EMBL" id="KAL1519976.1"/>
    </source>
</evidence>
<evidence type="ECO:0000256" key="3">
    <source>
        <dbReference type="SAM" id="MobiDB-lite"/>
    </source>
</evidence>
<dbReference type="PANTHER" id="PTHR16505:SF8">
    <property type="entry name" value="PROTEIN LZIC"/>
    <property type="match status" value="1"/>
</dbReference>
<dbReference type="Gene3D" id="1.10.10.490">
    <property type="entry name" value="Beta-catenin-interacting ICAT"/>
    <property type="match status" value="1"/>
</dbReference>
<dbReference type="InterPro" id="IPR009428">
    <property type="entry name" value="ICAT_dom"/>
</dbReference>
<feature type="compositionally biased region" description="Pro residues" evidence="3">
    <location>
        <begin position="38"/>
        <end position="50"/>
    </location>
</feature>
<proteinExistence type="inferred from homology"/>
<keyword evidence="2" id="KW-0175">Coiled coil</keyword>
<dbReference type="AlphaFoldDB" id="A0AB34JGX1"/>
<accession>A0AB34JGX1</accession>
<feature type="compositionally biased region" description="Basic and acidic residues" evidence="3">
    <location>
        <begin position="322"/>
        <end position="338"/>
    </location>
</feature>
<dbReference type="Pfam" id="PF06384">
    <property type="entry name" value="ICAT"/>
    <property type="match status" value="1"/>
</dbReference>
<feature type="coiled-coil region" evidence="2">
    <location>
        <begin position="389"/>
        <end position="416"/>
    </location>
</feature>
<dbReference type="InterPro" id="IPR036911">
    <property type="entry name" value="ICAT_sf"/>
</dbReference>
<evidence type="ECO:0000259" key="4">
    <source>
        <dbReference type="Pfam" id="PF06384"/>
    </source>
</evidence>
<dbReference type="SUPFAM" id="SSF81730">
    <property type="entry name" value="beta-catenin-interacting protein ICAT"/>
    <property type="match status" value="1"/>
</dbReference>
<feature type="region of interest" description="Disordered" evidence="3">
    <location>
        <begin position="183"/>
        <end position="365"/>
    </location>
</feature>
<comment type="similarity">
    <text evidence="1">Belongs to the CTNNBIP1 family.</text>
</comment>
<feature type="region of interest" description="Disordered" evidence="3">
    <location>
        <begin position="111"/>
        <end position="138"/>
    </location>
</feature>
<keyword evidence="6" id="KW-1185">Reference proteome</keyword>
<evidence type="ECO:0000256" key="1">
    <source>
        <dbReference type="ARBA" id="ARBA00006505"/>
    </source>
</evidence>
<dbReference type="Proteomes" id="UP001515480">
    <property type="component" value="Unassembled WGS sequence"/>
</dbReference>
<dbReference type="PANTHER" id="PTHR16505">
    <property type="entry name" value="PROTEIN LZIC"/>
    <property type="match status" value="1"/>
</dbReference>
<feature type="domain" description="Beta-catenin-interacting ICAT" evidence="4">
    <location>
        <begin position="494"/>
        <end position="551"/>
    </location>
</feature>
<feature type="compositionally biased region" description="Low complexity" evidence="3">
    <location>
        <begin position="352"/>
        <end position="364"/>
    </location>
</feature>
<protein>
    <recommendedName>
        <fullName evidence="4">Beta-catenin-interacting ICAT domain-containing protein</fullName>
    </recommendedName>
</protein>
<organism evidence="5 6">
    <name type="scientific">Prymnesium parvum</name>
    <name type="common">Toxic golden alga</name>
    <dbReference type="NCBI Taxonomy" id="97485"/>
    <lineage>
        <taxon>Eukaryota</taxon>
        <taxon>Haptista</taxon>
        <taxon>Haptophyta</taxon>
        <taxon>Prymnesiophyceae</taxon>
        <taxon>Prymnesiales</taxon>
        <taxon>Prymnesiaceae</taxon>
        <taxon>Prymnesium</taxon>
    </lineage>
</organism>
<gene>
    <name evidence="5" type="ORF">AB1Y20_023460</name>
</gene>
<dbReference type="GO" id="GO:0008013">
    <property type="term" value="F:beta-catenin binding"/>
    <property type="evidence" value="ECO:0007669"/>
    <property type="project" value="InterPro"/>
</dbReference>